<keyword evidence="6" id="KW-0539">Nucleus</keyword>
<comment type="subcellular location">
    <subcellularLocation>
        <location evidence="1">Nucleus</location>
    </subcellularLocation>
</comment>
<evidence type="ECO:0000256" key="3">
    <source>
        <dbReference type="ARBA" id="ARBA00022737"/>
    </source>
</evidence>
<sequence>MLALCEVDMQRAKEKPDERPKLEVTLTLQEISTQEQSYLSAADVPGLCQSYVQNGFVQMGFRIKEEQKECVVDGDTHEVFFPSPAAVKKERDLSEIQPSVEEESNMSNDEVRASSKAFEGRCCIQIDFGVEEHADESETNEVVLPLIEAVKWGRNQQGAKVCDEIQPVSSDGSESESDDSDEEWVNRKGTQKKTKRGNDFAKCKKDRHVCPSCGKSFRFIHHFRKHIKTHTKPSDSQMELLSRLQNAHANKVICDVCNKMFTATAGLQIHLKSHRRMKDFQCQDCGKSFVQKEHLNVHMRTHSGERQYECDVCG</sequence>
<feature type="domain" description="C2H2-type" evidence="9">
    <location>
        <begin position="280"/>
        <end position="307"/>
    </location>
</feature>
<dbReference type="SUPFAM" id="SSF57667">
    <property type="entry name" value="beta-beta-alpha zinc fingers"/>
    <property type="match status" value="2"/>
</dbReference>
<keyword evidence="3" id="KW-0677">Repeat</keyword>
<feature type="domain" description="C2H2-type" evidence="9">
    <location>
        <begin position="208"/>
        <end position="235"/>
    </location>
</feature>
<dbReference type="InterPro" id="IPR013087">
    <property type="entry name" value="Znf_C2H2_type"/>
</dbReference>
<dbReference type="InParanoid" id="A0A3Q3GPV0"/>
<organism evidence="10 11">
    <name type="scientific">Labrus bergylta</name>
    <name type="common">ballan wrasse</name>
    <dbReference type="NCBI Taxonomy" id="56723"/>
    <lineage>
        <taxon>Eukaryota</taxon>
        <taxon>Metazoa</taxon>
        <taxon>Chordata</taxon>
        <taxon>Craniata</taxon>
        <taxon>Vertebrata</taxon>
        <taxon>Euteleostomi</taxon>
        <taxon>Actinopterygii</taxon>
        <taxon>Neopterygii</taxon>
        <taxon>Teleostei</taxon>
        <taxon>Neoteleostei</taxon>
        <taxon>Acanthomorphata</taxon>
        <taxon>Eupercaria</taxon>
        <taxon>Labriformes</taxon>
        <taxon>Labridae</taxon>
        <taxon>Labrus</taxon>
    </lineage>
</organism>
<dbReference type="GO" id="GO:0005634">
    <property type="term" value="C:nucleus"/>
    <property type="evidence" value="ECO:0007669"/>
    <property type="project" value="UniProtKB-SubCell"/>
</dbReference>
<dbReference type="PROSITE" id="PS00028">
    <property type="entry name" value="ZINC_FINGER_C2H2_1"/>
    <property type="match status" value="2"/>
</dbReference>
<keyword evidence="5" id="KW-0862">Zinc</keyword>
<feature type="region of interest" description="Disordered" evidence="8">
    <location>
        <begin position="162"/>
        <end position="198"/>
    </location>
</feature>
<evidence type="ECO:0000313" key="11">
    <source>
        <dbReference type="Proteomes" id="UP000261660"/>
    </source>
</evidence>
<accession>A0A3Q3GPV0</accession>
<reference evidence="10" key="2">
    <citation type="submission" date="2025-09" db="UniProtKB">
        <authorList>
            <consortium name="Ensembl"/>
        </authorList>
    </citation>
    <scope>IDENTIFICATION</scope>
</reference>
<dbReference type="PANTHER" id="PTHR24394">
    <property type="entry name" value="ZINC FINGER PROTEIN"/>
    <property type="match status" value="1"/>
</dbReference>
<proteinExistence type="predicted"/>
<evidence type="ECO:0000256" key="2">
    <source>
        <dbReference type="ARBA" id="ARBA00022723"/>
    </source>
</evidence>
<dbReference type="Pfam" id="PF13912">
    <property type="entry name" value="zf-C2H2_6"/>
    <property type="match status" value="1"/>
</dbReference>
<protein>
    <recommendedName>
        <fullName evidence="9">C2H2-type domain-containing protein</fullName>
    </recommendedName>
</protein>
<dbReference type="Proteomes" id="UP000261660">
    <property type="component" value="Unplaced"/>
</dbReference>
<evidence type="ECO:0000256" key="8">
    <source>
        <dbReference type="SAM" id="MobiDB-lite"/>
    </source>
</evidence>
<evidence type="ECO:0000256" key="7">
    <source>
        <dbReference type="PROSITE-ProRule" id="PRU00042"/>
    </source>
</evidence>
<dbReference type="PANTHER" id="PTHR24394:SF44">
    <property type="entry name" value="ZINC FINGER PROTEIN 271-LIKE"/>
    <property type="match status" value="1"/>
</dbReference>
<dbReference type="Gene3D" id="3.30.160.60">
    <property type="entry name" value="Classic Zinc Finger"/>
    <property type="match status" value="2"/>
</dbReference>
<dbReference type="SMART" id="SM00355">
    <property type="entry name" value="ZnF_C2H2"/>
    <property type="match status" value="3"/>
</dbReference>
<dbReference type="AlphaFoldDB" id="A0A3Q3GPV0"/>
<reference evidence="10" key="1">
    <citation type="submission" date="2025-08" db="UniProtKB">
        <authorList>
            <consortium name="Ensembl"/>
        </authorList>
    </citation>
    <scope>IDENTIFICATION</scope>
</reference>
<dbReference type="STRING" id="56723.ENSLBEP00000035446"/>
<dbReference type="GeneTree" id="ENSGT00940000162287"/>
<feature type="domain" description="C2H2-type" evidence="9">
    <location>
        <begin position="252"/>
        <end position="279"/>
    </location>
</feature>
<dbReference type="FunFam" id="3.30.160.60:FF:000765">
    <property type="entry name" value="Zinc finger 45-like"/>
    <property type="match status" value="1"/>
</dbReference>
<dbReference type="GO" id="GO:0000981">
    <property type="term" value="F:DNA-binding transcription factor activity, RNA polymerase II-specific"/>
    <property type="evidence" value="ECO:0007669"/>
    <property type="project" value="TreeGrafter"/>
</dbReference>
<evidence type="ECO:0000313" key="10">
    <source>
        <dbReference type="Ensembl" id="ENSLBEP00000035446.1"/>
    </source>
</evidence>
<dbReference type="PROSITE" id="PS50157">
    <property type="entry name" value="ZINC_FINGER_C2H2_2"/>
    <property type="match status" value="3"/>
</dbReference>
<evidence type="ECO:0000256" key="5">
    <source>
        <dbReference type="ARBA" id="ARBA00022833"/>
    </source>
</evidence>
<feature type="compositionally biased region" description="Acidic residues" evidence="8">
    <location>
        <begin position="173"/>
        <end position="183"/>
    </location>
</feature>
<evidence type="ECO:0000259" key="9">
    <source>
        <dbReference type="PROSITE" id="PS50157"/>
    </source>
</evidence>
<evidence type="ECO:0000256" key="1">
    <source>
        <dbReference type="ARBA" id="ARBA00004123"/>
    </source>
</evidence>
<dbReference type="InterPro" id="IPR036236">
    <property type="entry name" value="Znf_C2H2_sf"/>
</dbReference>
<dbReference type="Ensembl" id="ENSLBET00000036946.1">
    <property type="protein sequence ID" value="ENSLBEP00000035446.1"/>
    <property type="gene ID" value="ENSLBEG00000026610.1"/>
</dbReference>
<keyword evidence="11" id="KW-1185">Reference proteome</keyword>
<evidence type="ECO:0000256" key="4">
    <source>
        <dbReference type="ARBA" id="ARBA00022771"/>
    </source>
</evidence>
<name>A0A3Q3GPV0_9LABR</name>
<keyword evidence="2" id="KW-0479">Metal-binding</keyword>
<dbReference type="GO" id="GO:0008270">
    <property type="term" value="F:zinc ion binding"/>
    <property type="evidence" value="ECO:0007669"/>
    <property type="project" value="UniProtKB-KW"/>
</dbReference>
<keyword evidence="4 7" id="KW-0863">Zinc-finger</keyword>
<evidence type="ECO:0000256" key="6">
    <source>
        <dbReference type="ARBA" id="ARBA00023242"/>
    </source>
</evidence>
<dbReference type="Pfam" id="PF00096">
    <property type="entry name" value="zf-C2H2"/>
    <property type="match status" value="2"/>
</dbReference>